<dbReference type="InterPro" id="IPR001851">
    <property type="entry name" value="ABC_transp_permease"/>
</dbReference>
<comment type="caution">
    <text evidence="7">The sequence shown here is derived from an EMBL/GenBank/DDBJ whole genome shotgun (WGS) entry which is preliminary data.</text>
</comment>
<keyword evidence="4 6" id="KW-1133">Transmembrane helix</keyword>
<evidence type="ECO:0000256" key="3">
    <source>
        <dbReference type="ARBA" id="ARBA00022692"/>
    </source>
</evidence>
<reference evidence="7 8" key="1">
    <citation type="submission" date="2017-08" db="EMBL/GenBank/DDBJ databases">
        <title>Burning lignite coal seam in the remote Altai Mountains harbors a hydrogen-driven thermophilic microbial community.</title>
        <authorList>
            <person name="Kadnikov V.V."/>
            <person name="Mardanov A.V."/>
            <person name="Ivasenko D."/>
            <person name="Beletsky A.V."/>
            <person name="Karnachuk O.V."/>
            <person name="Ravin N.V."/>
        </authorList>
    </citation>
    <scope>NUCLEOTIDE SEQUENCE [LARGE SCALE GENOMIC DNA]</scope>
    <source>
        <strain evidence="7">AL31</strain>
    </source>
</reference>
<evidence type="ECO:0000313" key="7">
    <source>
        <dbReference type="EMBL" id="PTQ52104.1"/>
    </source>
</evidence>
<sequence length="296" mass="30527">MTMELLLGSIEQGLIFGILALGVYLTFRVLNFPDLTVDGSFPLGGAVAATLIVAGVSPAWATAAAFFAGVLAGLATALMNTKGGVHGLLAGILTMTGLYSINLRIMGTANVSLLRKDTLFTPVEELSGWMRHAALVGVLLLAVLVVKFLLDAFLRTDLGLSLRASGDNPRMAPSLGIDPHGSILLGLALANGLVALSGALMAQFQGYADIQMGIGMIVVGLASVILGEAVVRGDGVFRSTLAAVVGAVLYRLVIAGALSLNLQTSDMKLVTALLVLVTLLGPRFWPGRFTSPLGGS</sequence>
<evidence type="ECO:0000256" key="5">
    <source>
        <dbReference type="ARBA" id="ARBA00023136"/>
    </source>
</evidence>
<dbReference type="GO" id="GO:0005886">
    <property type="term" value="C:plasma membrane"/>
    <property type="evidence" value="ECO:0007669"/>
    <property type="project" value="UniProtKB-SubCell"/>
</dbReference>
<dbReference type="AlphaFoldDB" id="A0A2T5G7E3"/>
<protein>
    <submittedName>
        <fullName evidence="7">ABC transporter permease protein</fullName>
    </submittedName>
</protein>
<dbReference type="PANTHER" id="PTHR32196:SF69">
    <property type="entry name" value="BRANCHED-CHAIN AMINO ACID TRANSPORT SYSTEM, PERMEASE PROTEIN"/>
    <property type="match status" value="1"/>
</dbReference>
<proteinExistence type="predicted"/>
<dbReference type="Proteomes" id="UP000244016">
    <property type="component" value="Unassembled WGS sequence"/>
</dbReference>
<accession>A0A2T5G7E3</accession>
<dbReference type="GO" id="GO:0022857">
    <property type="term" value="F:transmembrane transporter activity"/>
    <property type="evidence" value="ECO:0007669"/>
    <property type="project" value="InterPro"/>
</dbReference>
<keyword evidence="3 6" id="KW-0812">Transmembrane</keyword>
<keyword evidence="5 6" id="KW-0472">Membrane</keyword>
<evidence type="ECO:0000256" key="1">
    <source>
        <dbReference type="ARBA" id="ARBA00004651"/>
    </source>
</evidence>
<evidence type="ECO:0000313" key="8">
    <source>
        <dbReference type="Proteomes" id="UP000244016"/>
    </source>
</evidence>
<evidence type="ECO:0000256" key="4">
    <source>
        <dbReference type="ARBA" id="ARBA00022989"/>
    </source>
</evidence>
<gene>
    <name evidence="7" type="ORF">BLITH_1071</name>
</gene>
<evidence type="ECO:0000256" key="6">
    <source>
        <dbReference type="SAM" id="Phobius"/>
    </source>
</evidence>
<feature type="transmembrane region" description="Helical" evidence="6">
    <location>
        <begin position="47"/>
        <end position="75"/>
    </location>
</feature>
<feature type="transmembrane region" description="Helical" evidence="6">
    <location>
        <begin position="210"/>
        <end position="229"/>
    </location>
</feature>
<name>A0A2T5G7E3_9BACL</name>
<dbReference type="PANTHER" id="PTHR32196">
    <property type="entry name" value="ABC TRANSPORTER PERMEASE PROTEIN YPHD-RELATED-RELATED"/>
    <property type="match status" value="1"/>
</dbReference>
<keyword evidence="2" id="KW-1003">Cell membrane</keyword>
<dbReference type="CDD" id="cd06574">
    <property type="entry name" value="TM_PBP1_branched-chain-AA_like"/>
    <property type="match status" value="1"/>
</dbReference>
<dbReference type="EMBL" id="PEBW01000003">
    <property type="protein sequence ID" value="PTQ52104.1"/>
    <property type="molecule type" value="Genomic_DNA"/>
</dbReference>
<feature type="transmembrane region" description="Helical" evidence="6">
    <location>
        <begin position="5"/>
        <end position="27"/>
    </location>
</feature>
<organism evidence="7 8">
    <name type="scientific">Brockia lithotrophica</name>
    <dbReference type="NCBI Taxonomy" id="933949"/>
    <lineage>
        <taxon>Bacteria</taxon>
        <taxon>Bacillati</taxon>
        <taxon>Bacillota</taxon>
        <taxon>Bacilli</taxon>
        <taxon>Bacillales</taxon>
        <taxon>Bacillales Family X. Incertae Sedis</taxon>
        <taxon>Brockia</taxon>
    </lineage>
</organism>
<comment type="subcellular location">
    <subcellularLocation>
        <location evidence="1">Cell membrane</location>
        <topology evidence="1">Multi-pass membrane protein</topology>
    </subcellularLocation>
</comment>
<feature type="transmembrane region" description="Helical" evidence="6">
    <location>
        <begin position="183"/>
        <end position="204"/>
    </location>
</feature>
<feature type="transmembrane region" description="Helical" evidence="6">
    <location>
        <begin position="129"/>
        <end position="150"/>
    </location>
</feature>
<feature type="transmembrane region" description="Helical" evidence="6">
    <location>
        <begin position="87"/>
        <end position="109"/>
    </location>
</feature>
<dbReference type="Pfam" id="PF02653">
    <property type="entry name" value="BPD_transp_2"/>
    <property type="match status" value="1"/>
</dbReference>
<evidence type="ECO:0000256" key="2">
    <source>
        <dbReference type="ARBA" id="ARBA00022475"/>
    </source>
</evidence>
<feature type="transmembrane region" description="Helical" evidence="6">
    <location>
        <begin position="241"/>
        <end position="261"/>
    </location>
</feature>